<dbReference type="Gene3D" id="1.10.10.10">
    <property type="entry name" value="Winged helix-like DNA-binding domain superfamily/Winged helix DNA-binding domain"/>
    <property type="match status" value="1"/>
</dbReference>
<evidence type="ECO:0000259" key="1">
    <source>
        <dbReference type="PROSITE" id="PS50995"/>
    </source>
</evidence>
<dbReference type="InterPro" id="IPR039422">
    <property type="entry name" value="MarR/SlyA-like"/>
</dbReference>
<dbReference type="PRINTS" id="PR00598">
    <property type="entry name" value="HTHMARR"/>
</dbReference>
<name>A0ABV0BWW7_9SPHI</name>
<dbReference type="RefSeq" id="WP_021191174.1">
    <property type="nucleotide sequence ID" value="NZ_JAOQNK010000001.1"/>
</dbReference>
<reference evidence="2 3" key="1">
    <citation type="submission" date="2024-04" db="EMBL/GenBank/DDBJ databases">
        <title>WGS of bacteria from Torrens River.</title>
        <authorList>
            <person name="Wyrsch E.R."/>
            <person name="Drigo B."/>
        </authorList>
    </citation>
    <scope>NUCLEOTIDE SEQUENCE [LARGE SCALE GENOMIC DNA]</scope>
    <source>
        <strain evidence="2 3">TWI391</strain>
    </source>
</reference>
<gene>
    <name evidence="2" type="ORF">ABE541_17045</name>
</gene>
<dbReference type="SUPFAM" id="SSF46785">
    <property type="entry name" value="Winged helix' DNA-binding domain"/>
    <property type="match status" value="1"/>
</dbReference>
<dbReference type="Pfam" id="PF01047">
    <property type="entry name" value="MarR"/>
    <property type="match status" value="1"/>
</dbReference>
<dbReference type="Proteomes" id="UP001409291">
    <property type="component" value="Unassembled WGS sequence"/>
</dbReference>
<dbReference type="InterPro" id="IPR036388">
    <property type="entry name" value="WH-like_DNA-bd_sf"/>
</dbReference>
<dbReference type="PANTHER" id="PTHR33164">
    <property type="entry name" value="TRANSCRIPTIONAL REGULATOR, MARR FAMILY"/>
    <property type="match status" value="1"/>
</dbReference>
<evidence type="ECO:0000313" key="3">
    <source>
        <dbReference type="Proteomes" id="UP001409291"/>
    </source>
</evidence>
<dbReference type="InterPro" id="IPR036390">
    <property type="entry name" value="WH_DNA-bd_sf"/>
</dbReference>
<dbReference type="PANTHER" id="PTHR33164:SF101">
    <property type="entry name" value="TRANSCRIPTIONAL REPRESSOR MPRA"/>
    <property type="match status" value="1"/>
</dbReference>
<accession>A0ABV0BWW7</accession>
<comment type="caution">
    <text evidence="2">The sequence shown here is derived from an EMBL/GenBank/DDBJ whole genome shotgun (WGS) entry which is preliminary data.</text>
</comment>
<feature type="domain" description="HTH marR-type" evidence="1">
    <location>
        <begin position="1"/>
        <end position="149"/>
    </location>
</feature>
<dbReference type="PROSITE" id="PS50995">
    <property type="entry name" value="HTH_MARR_2"/>
    <property type="match status" value="1"/>
</dbReference>
<keyword evidence="3" id="KW-1185">Reference proteome</keyword>
<dbReference type="EMBL" id="JBDJNQ010000008">
    <property type="protein sequence ID" value="MEN5378972.1"/>
    <property type="molecule type" value="Genomic_DNA"/>
</dbReference>
<organism evidence="2 3">
    <name type="scientific">Sphingobacterium kitahiroshimense</name>
    <dbReference type="NCBI Taxonomy" id="470446"/>
    <lineage>
        <taxon>Bacteria</taxon>
        <taxon>Pseudomonadati</taxon>
        <taxon>Bacteroidota</taxon>
        <taxon>Sphingobacteriia</taxon>
        <taxon>Sphingobacteriales</taxon>
        <taxon>Sphingobacteriaceae</taxon>
        <taxon>Sphingobacterium</taxon>
    </lineage>
</organism>
<proteinExistence type="predicted"/>
<sequence>MKIDEAIQVKKFSTEWQRATVNLLYTSNWVTAVLEKRAEQKQITLRQFNVLRILRGQFPKPVTNNLIKSRMLTNTPDISRLIDRLVLKGLVDRCKSNEDKRAVNLLITELGLKILEELEQEMLLSDILPNHLSEAECTQLNELLDKFRGSLEPETKTN</sequence>
<dbReference type="SMART" id="SM00347">
    <property type="entry name" value="HTH_MARR"/>
    <property type="match status" value="1"/>
</dbReference>
<evidence type="ECO:0000313" key="2">
    <source>
        <dbReference type="EMBL" id="MEN5378972.1"/>
    </source>
</evidence>
<dbReference type="InterPro" id="IPR000835">
    <property type="entry name" value="HTH_MarR-typ"/>
</dbReference>
<protein>
    <submittedName>
        <fullName evidence="2">MarR family transcriptional regulator</fullName>
    </submittedName>
</protein>